<sequence>MEQQNQPIEQRTALFGSLAGAEAALHALQDAGTPYPAIRMESYAAADLAGTPLEGHAGAGEQFWALTVMLDDAWRDKALETLKASEPFAIGALPPGDNLANDTARGAIAWRHYVFETGAATDAVGEYAGTTGNTGVISSGVFSDGALATGNPPVRSQPAADQRPSDADEEPRSDTLQQEEVGPGRSRPQNELK</sequence>
<organism evidence="2 3">
    <name type="scientific">Kouleothrix aurantiaca</name>
    <dbReference type="NCBI Taxonomy" id="186479"/>
    <lineage>
        <taxon>Bacteria</taxon>
        <taxon>Bacillati</taxon>
        <taxon>Chloroflexota</taxon>
        <taxon>Chloroflexia</taxon>
        <taxon>Chloroflexales</taxon>
        <taxon>Roseiflexineae</taxon>
        <taxon>Roseiflexaceae</taxon>
        <taxon>Kouleothrix</taxon>
    </lineage>
</organism>
<evidence type="ECO:0000313" key="3">
    <source>
        <dbReference type="Proteomes" id="UP000050509"/>
    </source>
</evidence>
<accession>A0A0P9DS70</accession>
<proteinExistence type="predicted"/>
<dbReference type="AlphaFoldDB" id="A0A0P9DS70"/>
<feature type="compositionally biased region" description="Basic and acidic residues" evidence="1">
    <location>
        <begin position="163"/>
        <end position="173"/>
    </location>
</feature>
<protein>
    <submittedName>
        <fullName evidence="2">Uncharacterized protein</fullName>
    </submittedName>
</protein>
<gene>
    <name evidence="2" type="ORF">SE17_11910</name>
</gene>
<keyword evidence="3" id="KW-1185">Reference proteome</keyword>
<evidence type="ECO:0000256" key="1">
    <source>
        <dbReference type="SAM" id="MobiDB-lite"/>
    </source>
</evidence>
<evidence type="ECO:0000313" key="2">
    <source>
        <dbReference type="EMBL" id="KPV53049.1"/>
    </source>
</evidence>
<reference evidence="2 3" key="1">
    <citation type="submission" date="2015-09" db="EMBL/GenBank/DDBJ databases">
        <title>Draft genome sequence of Kouleothrix aurantiaca JCM 19913.</title>
        <authorList>
            <person name="Hemp J."/>
        </authorList>
    </citation>
    <scope>NUCLEOTIDE SEQUENCE [LARGE SCALE GENOMIC DNA]</scope>
    <source>
        <strain evidence="2 3">COM-B</strain>
    </source>
</reference>
<feature type="region of interest" description="Disordered" evidence="1">
    <location>
        <begin position="144"/>
        <end position="193"/>
    </location>
</feature>
<dbReference type="Proteomes" id="UP000050509">
    <property type="component" value="Unassembled WGS sequence"/>
</dbReference>
<name>A0A0P9DS70_9CHLR</name>
<comment type="caution">
    <text evidence="2">The sequence shown here is derived from an EMBL/GenBank/DDBJ whole genome shotgun (WGS) entry which is preliminary data.</text>
</comment>
<dbReference type="EMBL" id="LJCR01000356">
    <property type="protein sequence ID" value="KPV53049.1"/>
    <property type="molecule type" value="Genomic_DNA"/>
</dbReference>